<evidence type="ECO:0000256" key="1">
    <source>
        <dbReference type="SAM" id="MobiDB-lite"/>
    </source>
</evidence>
<dbReference type="EMBL" id="JAKNCT010000004">
    <property type="protein sequence ID" value="MCG5030667.1"/>
    <property type="molecule type" value="Genomic_DNA"/>
</dbReference>
<evidence type="ECO:0008006" key="4">
    <source>
        <dbReference type="Google" id="ProtNLM"/>
    </source>
</evidence>
<organism evidence="2 3">
    <name type="scientific">Mesosutterella porci</name>
    <dbReference type="NCBI Taxonomy" id="2915351"/>
    <lineage>
        <taxon>Bacteria</taxon>
        <taxon>Pseudomonadati</taxon>
        <taxon>Pseudomonadota</taxon>
        <taxon>Betaproteobacteria</taxon>
        <taxon>Burkholderiales</taxon>
        <taxon>Sutterellaceae</taxon>
        <taxon>Mesosutterella</taxon>
    </lineage>
</organism>
<dbReference type="Gene3D" id="1.10.1220.10">
    <property type="entry name" value="Met repressor-like"/>
    <property type="match status" value="1"/>
</dbReference>
<feature type="region of interest" description="Disordered" evidence="1">
    <location>
        <begin position="1"/>
        <end position="43"/>
    </location>
</feature>
<evidence type="ECO:0000313" key="3">
    <source>
        <dbReference type="Proteomes" id="UP001297600"/>
    </source>
</evidence>
<reference evidence="2 3" key="1">
    <citation type="submission" date="2022-02" db="EMBL/GenBank/DDBJ databases">
        <title>Mesosutterella porci, a novel member of the family Sutterellaceae from pig feces.</title>
        <authorList>
            <person name="Wylensek D."/>
            <person name="Clavel T."/>
        </authorList>
    </citation>
    <scope>NUCLEOTIDE SEQUENCE [LARGE SCALE GENOMIC DNA]</scope>
    <source>
        <strain evidence="3">oilRF-744-wt-GAM-9</strain>
    </source>
</reference>
<dbReference type="InterPro" id="IPR013321">
    <property type="entry name" value="Arc_rbn_hlx_hlx"/>
</dbReference>
<protein>
    <recommendedName>
        <fullName evidence="4">CopG family transcriptional regulator</fullName>
    </recommendedName>
</protein>
<comment type="caution">
    <text evidence="2">The sequence shown here is derived from an EMBL/GenBank/DDBJ whole genome shotgun (WGS) entry which is preliminary data.</text>
</comment>
<dbReference type="InterPro" id="IPR010985">
    <property type="entry name" value="Ribbon_hlx_hlx"/>
</dbReference>
<dbReference type="RefSeq" id="WP_237978320.1">
    <property type="nucleotide sequence ID" value="NZ_JAKNCT010000004.1"/>
</dbReference>
<dbReference type="SUPFAM" id="SSF47598">
    <property type="entry name" value="Ribbon-helix-helix"/>
    <property type="match status" value="1"/>
</dbReference>
<accession>A0ABS9MQL1</accession>
<gene>
    <name evidence="2" type="ORF">MAF45_04305</name>
</gene>
<keyword evidence="3" id="KW-1185">Reference proteome</keyword>
<proteinExistence type="predicted"/>
<sequence>MPNTFFDPDMDENSSAPAEKEEAADGSLSAKEREFVQRKPGRPRLINKRQQLTIYLPKEKLQEVDKVASDYGMTRNGFINAAISQALNNGLMVR</sequence>
<dbReference type="Proteomes" id="UP001297600">
    <property type="component" value="Unassembled WGS sequence"/>
</dbReference>
<evidence type="ECO:0000313" key="2">
    <source>
        <dbReference type="EMBL" id="MCG5030667.1"/>
    </source>
</evidence>
<name>A0ABS9MQL1_9BURK</name>